<dbReference type="Pfam" id="PF02698">
    <property type="entry name" value="DUF218"/>
    <property type="match status" value="1"/>
</dbReference>
<protein>
    <submittedName>
        <fullName evidence="2">YdcF family protein</fullName>
    </submittedName>
</protein>
<evidence type="ECO:0000313" key="2">
    <source>
        <dbReference type="EMBL" id="QGW80845.1"/>
    </source>
</evidence>
<feature type="domain" description="DUF218" evidence="1">
    <location>
        <begin position="40"/>
        <end position="169"/>
    </location>
</feature>
<proteinExistence type="predicted"/>
<dbReference type="PANTHER" id="PTHR30336:SF20">
    <property type="entry name" value="DUF218 DOMAIN-CONTAINING PROTEIN"/>
    <property type="match status" value="1"/>
</dbReference>
<organism evidence="2 3">
    <name type="scientific">Variovorax paradoxus</name>
    <dbReference type="NCBI Taxonomy" id="34073"/>
    <lineage>
        <taxon>Bacteria</taxon>
        <taxon>Pseudomonadati</taxon>
        <taxon>Pseudomonadota</taxon>
        <taxon>Betaproteobacteria</taxon>
        <taxon>Burkholderiales</taxon>
        <taxon>Comamonadaceae</taxon>
        <taxon>Variovorax</taxon>
    </lineage>
</organism>
<dbReference type="InterPro" id="IPR051599">
    <property type="entry name" value="Cell_Envelope_Assoc"/>
</dbReference>
<dbReference type="AlphaFoldDB" id="A0A6I6HG87"/>
<dbReference type="Proteomes" id="UP000425817">
    <property type="component" value="Chromosome"/>
</dbReference>
<dbReference type="GO" id="GO:0005886">
    <property type="term" value="C:plasma membrane"/>
    <property type="evidence" value="ECO:0007669"/>
    <property type="project" value="TreeGrafter"/>
</dbReference>
<dbReference type="OrthoDB" id="9782395at2"/>
<accession>A0A6I6HG87</accession>
<dbReference type="InterPro" id="IPR014729">
    <property type="entry name" value="Rossmann-like_a/b/a_fold"/>
</dbReference>
<evidence type="ECO:0000259" key="1">
    <source>
        <dbReference type="Pfam" id="PF02698"/>
    </source>
</evidence>
<gene>
    <name evidence="2" type="ORF">GOQ09_04265</name>
</gene>
<dbReference type="InterPro" id="IPR003848">
    <property type="entry name" value="DUF218"/>
</dbReference>
<evidence type="ECO:0000313" key="3">
    <source>
        <dbReference type="Proteomes" id="UP000425817"/>
    </source>
</evidence>
<dbReference type="CDD" id="cd06259">
    <property type="entry name" value="YdcF-like"/>
    <property type="match status" value="1"/>
</dbReference>
<reference evidence="2 3" key="1">
    <citation type="submission" date="2019-12" db="EMBL/GenBank/DDBJ databases">
        <title>Hybrid Genome Assemblies of two High G+C Isolates from Undergraduate Microbiology Courses.</title>
        <authorList>
            <person name="Ne Ville C.J."/>
            <person name="Enright D."/>
            <person name="Hernandez I."/>
            <person name="Dodsworth J."/>
            <person name="Orwin P.M."/>
        </authorList>
    </citation>
    <scope>NUCLEOTIDE SEQUENCE [LARGE SCALE GENOMIC DNA]</scope>
    <source>
        <strain evidence="2 3">CSUSB</strain>
    </source>
</reference>
<name>A0A6I6HG87_VARPD</name>
<dbReference type="EMBL" id="CP046622">
    <property type="protein sequence ID" value="QGW80845.1"/>
    <property type="molecule type" value="Genomic_DNA"/>
</dbReference>
<dbReference type="PANTHER" id="PTHR30336">
    <property type="entry name" value="INNER MEMBRANE PROTEIN, PROBABLE PERMEASE"/>
    <property type="match status" value="1"/>
</dbReference>
<dbReference type="RefSeq" id="WP_157612033.1">
    <property type="nucleotide sequence ID" value="NZ_CP046622.1"/>
</dbReference>
<dbReference type="Gene3D" id="3.40.50.620">
    <property type="entry name" value="HUPs"/>
    <property type="match status" value="1"/>
</dbReference>
<sequence length="201" mass="21949">MRPVLWTVLLGGLLAYLAIAAIVWRRAAETLDNPPRRAADAALILGNRAYLRGKPNPCLTGRVDAGIALANAGRVKQLVLSGGVDKEDGRIEAEVMQQHARAQGYAGPLLLEPASTSTRLNLALSRPLLQAAGIRSVIVVSEPYHLWRVERLVRAAGFDKDFDVQYAAASTRCWQRWGMVFKGALREPLAVVNNAFNGYLH</sequence>